<evidence type="ECO:0000313" key="1">
    <source>
        <dbReference type="EMBL" id="NYJ07200.1"/>
    </source>
</evidence>
<protein>
    <submittedName>
        <fullName evidence="1">Uncharacterized protein</fullName>
    </submittedName>
</protein>
<reference evidence="1 2" key="1">
    <citation type="submission" date="2020-07" db="EMBL/GenBank/DDBJ databases">
        <title>Sequencing the genomes of 1000 actinobacteria strains.</title>
        <authorList>
            <person name="Klenk H.-P."/>
        </authorList>
    </citation>
    <scope>NUCLEOTIDE SEQUENCE [LARGE SCALE GENOMIC DNA]</scope>
    <source>
        <strain evidence="1 2">DSM 104001</strain>
    </source>
</reference>
<dbReference type="Proteomes" id="UP000541969">
    <property type="component" value="Unassembled WGS sequence"/>
</dbReference>
<accession>A0A853CHB9</accession>
<keyword evidence="2" id="KW-1185">Reference proteome</keyword>
<name>A0A853CHB9_9ACTN</name>
<dbReference type="EMBL" id="JACBZT010000001">
    <property type="protein sequence ID" value="NYJ07200.1"/>
    <property type="molecule type" value="Genomic_DNA"/>
</dbReference>
<gene>
    <name evidence="1" type="ORF">GGQ55_003478</name>
</gene>
<dbReference type="RefSeq" id="WP_179718874.1">
    <property type="nucleotide sequence ID" value="NZ_JACBZT010000001.1"/>
</dbReference>
<comment type="caution">
    <text evidence="1">The sequence shown here is derived from an EMBL/GenBank/DDBJ whole genome shotgun (WGS) entry which is preliminary data.</text>
</comment>
<sequence length="49" mass="4984">MTADADLPLLRVVILGAARIAEAAVVTPAPDIGADVVGVAARDLWRGES</sequence>
<evidence type="ECO:0000313" key="2">
    <source>
        <dbReference type="Proteomes" id="UP000541969"/>
    </source>
</evidence>
<dbReference type="AlphaFoldDB" id="A0A853CHB9"/>
<organism evidence="1 2">
    <name type="scientific">Petropleomorpha daqingensis</name>
    <dbReference type="NCBI Taxonomy" id="2026353"/>
    <lineage>
        <taxon>Bacteria</taxon>
        <taxon>Bacillati</taxon>
        <taxon>Actinomycetota</taxon>
        <taxon>Actinomycetes</taxon>
        <taxon>Geodermatophilales</taxon>
        <taxon>Geodermatophilaceae</taxon>
        <taxon>Petropleomorpha</taxon>
    </lineage>
</organism>
<proteinExistence type="predicted"/>